<dbReference type="InterPro" id="IPR035734">
    <property type="entry name" value="VAV3_SH3_2"/>
</dbReference>
<dbReference type="GO" id="GO:0005886">
    <property type="term" value="C:plasma membrane"/>
    <property type="evidence" value="ECO:0007669"/>
    <property type="project" value="TreeGrafter"/>
</dbReference>
<evidence type="ECO:0000313" key="7">
    <source>
        <dbReference type="Proteomes" id="UP001159641"/>
    </source>
</evidence>
<dbReference type="SMART" id="SM00326">
    <property type="entry name" value="SH3"/>
    <property type="match status" value="1"/>
</dbReference>
<evidence type="ECO:0008006" key="8">
    <source>
        <dbReference type="Google" id="ProtNLM"/>
    </source>
</evidence>
<proteinExistence type="predicted"/>
<dbReference type="FunFam" id="3.30.505.10:FF:000024">
    <property type="entry name" value="Vav guanine nucleotide exchange factor 2"/>
    <property type="match status" value="1"/>
</dbReference>
<accession>A0AB34H1S0</accession>
<feature type="domain" description="SH2" evidence="4">
    <location>
        <begin position="6"/>
        <end position="100"/>
    </location>
</feature>
<evidence type="ECO:0000259" key="4">
    <source>
        <dbReference type="PROSITE" id="PS50001"/>
    </source>
</evidence>
<dbReference type="SMART" id="SM00252">
    <property type="entry name" value="SH2"/>
    <property type="match status" value="1"/>
</dbReference>
<dbReference type="Pfam" id="PF07653">
    <property type="entry name" value="SH3_2"/>
    <property type="match status" value="1"/>
</dbReference>
<evidence type="ECO:0000256" key="3">
    <source>
        <dbReference type="PROSITE-ProRule" id="PRU00192"/>
    </source>
</evidence>
<dbReference type="InterPro" id="IPR036028">
    <property type="entry name" value="SH3-like_dom_sf"/>
</dbReference>
<dbReference type="FunFam" id="2.30.30.40:FF:000039">
    <property type="entry name" value="Vav guanine nucleotide exchange factor 3"/>
    <property type="match status" value="1"/>
</dbReference>
<protein>
    <recommendedName>
        <fullName evidence="8">Guanine nucleotide exchange factor VAV3</fullName>
    </recommendedName>
</protein>
<dbReference type="Pfam" id="PF00017">
    <property type="entry name" value="SH2"/>
    <property type="match status" value="1"/>
</dbReference>
<evidence type="ECO:0000256" key="1">
    <source>
        <dbReference type="ARBA" id="ARBA00022443"/>
    </source>
</evidence>
<sequence>MWVDRGYAGAMERLQAETELINRVNSTYLVRHRTKESGEYAISIKYNNEAKHIKILTRDGFFHIAENRKFKSLMELVEYYKHHSLKEGFRTLDTTLQFPYKEPEHSTGQRGNRAGNSFLEAGKSKVKVLADLVSALSPKVLGIAIARYDFCARDMRELSLLKGDVVKIYTKMSANGWWRGEVNGRVGWFPSTYVEEDE</sequence>
<dbReference type="EMBL" id="JAIQCJ010002042">
    <property type="protein sequence ID" value="KAJ8784624.1"/>
    <property type="molecule type" value="Genomic_DNA"/>
</dbReference>
<gene>
    <name evidence="6" type="ORF">J1605_007975</name>
</gene>
<keyword evidence="7" id="KW-1185">Reference proteome</keyword>
<dbReference type="CDD" id="cd11978">
    <property type="entry name" value="SH3_VAV3_2"/>
    <property type="match status" value="1"/>
</dbReference>
<dbReference type="PRINTS" id="PR00401">
    <property type="entry name" value="SH2DOMAIN"/>
</dbReference>
<organism evidence="6 7">
    <name type="scientific">Eschrichtius robustus</name>
    <name type="common">California gray whale</name>
    <name type="synonym">Eschrichtius gibbosus</name>
    <dbReference type="NCBI Taxonomy" id="9764"/>
    <lineage>
        <taxon>Eukaryota</taxon>
        <taxon>Metazoa</taxon>
        <taxon>Chordata</taxon>
        <taxon>Craniata</taxon>
        <taxon>Vertebrata</taxon>
        <taxon>Euteleostomi</taxon>
        <taxon>Mammalia</taxon>
        <taxon>Eutheria</taxon>
        <taxon>Laurasiatheria</taxon>
        <taxon>Artiodactyla</taxon>
        <taxon>Whippomorpha</taxon>
        <taxon>Cetacea</taxon>
        <taxon>Mysticeti</taxon>
        <taxon>Eschrichtiidae</taxon>
        <taxon>Eschrichtius</taxon>
    </lineage>
</organism>
<dbReference type="InterPro" id="IPR000980">
    <property type="entry name" value="SH2"/>
</dbReference>
<name>A0AB34H1S0_ESCRO</name>
<evidence type="ECO:0000256" key="2">
    <source>
        <dbReference type="PROSITE-ProRule" id="PRU00191"/>
    </source>
</evidence>
<evidence type="ECO:0000259" key="5">
    <source>
        <dbReference type="PROSITE" id="PS50002"/>
    </source>
</evidence>
<dbReference type="PRINTS" id="PR01887">
    <property type="entry name" value="SPECTRNALPHA"/>
</dbReference>
<dbReference type="Proteomes" id="UP001159641">
    <property type="component" value="Unassembled WGS sequence"/>
</dbReference>
<comment type="caution">
    <text evidence="6">The sequence shown here is derived from an EMBL/GenBank/DDBJ whole genome shotgun (WGS) entry which is preliminary data.</text>
</comment>
<feature type="domain" description="SH3" evidence="5">
    <location>
        <begin position="139"/>
        <end position="198"/>
    </location>
</feature>
<dbReference type="InterPro" id="IPR036860">
    <property type="entry name" value="SH2_dom_sf"/>
</dbReference>
<dbReference type="Gene3D" id="2.30.30.40">
    <property type="entry name" value="SH3 Domains"/>
    <property type="match status" value="1"/>
</dbReference>
<dbReference type="PROSITE" id="PS50002">
    <property type="entry name" value="SH3"/>
    <property type="match status" value="1"/>
</dbReference>
<dbReference type="SUPFAM" id="SSF55550">
    <property type="entry name" value="SH2 domain"/>
    <property type="match status" value="1"/>
</dbReference>
<dbReference type="SUPFAM" id="SSF50044">
    <property type="entry name" value="SH3-domain"/>
    <property type="match status" value="1"/>
</dbReference>
<reference evidence="6 7" key="1">
    <citation type="submission" date="2022-11" db="EMBL/GenBank/DDBJ databases">
        <title>Whole genome sequence of Eschrichtius robustus ER-17-0199.</title>
        <authorList>
            <person name="Bruniche-Olsen A."/>
            <person name="Black A.N."/>
            <person name="Fields C.J."/>
            <person name="Walden K."/>
            <person name="Dewoody J.A."/>
        </authorList>
    </citation>
    <scope>NUCLEOTIDE SEQUENCE [LARGE SCALE GENOMIC DNA]</scope>
    <source>
        <strain evidence="6">ER-17-0199</strain>
        <tissue evidence="6">Blubber</tissue>
    </source>
</reference>
<dbReference type="InterPro" id="IPR001452">
    <property type="entry name" value="SH3_domain"/>
</dbReference>
<dbReference type="PANTHER" id="PTHR45818">
    <property type="entry name" value="PROTEIN VAV"/>
    <property type="match status" value="1"/>
</dbReference>
<dbReference type="GO" id="GO:0005085">
    <property type="term" value="F:guanyl-nucleotide exchange factor activity"/>
    <property type="evidence" value="ECO:0007669"/>
    <property type="project" value="TreeGrafter"/>
</dbReference>
<dbReference type="GO" id="GO:0016477">
    <property type="term" value="P:cell migration"/>
    <property type="evidence" value="ECO:0007669"/>
    <property type="project" value="TreeGrafter"/>
</dbReference>
<dbReference type="AlphaFoldDB" id="A0AB34H1S0"/>
<evidence type="ECO:0000313" key="6">
    <source>
        <dbReference type="EMBL" id="KAJ8784624.1"/>
    </source>
</evidence>
<keyword evidence="1 3" id="KW-0728">SH3 domain</keyword>
<dbReference type="Gene3D" id="3.30.505.10">
    <property type="entry name" value="SH2 domain"/>
    <property type="match status" value="1"/>
</dbReference>
<dbReference type="PANTHER" id="PTHR45818:SF1">
    <property type="entry name" value="GUANINE NUCLEOTIDE EXCHANGE FACTOR VAV3"/>
    <property type="match status" value="1"/>
</dbReference>
<dbReference type="GO" id="GO:0005737">
    <property type="term" value="C:cytoplasm"/>
    <property type="evidence" value="ECO:0007669"/>
    <property type="project" value="TreeGrafter"/>
</dbReference>
<dbReference type="PROSITE" id="PS50001">
    <property type="entry name" value="SH2"/>
    <property type="match status" value="1"/>
</dbReference>
<keyword evidence="2" id="KW-0727">SH2 domain</keyword>
<dbReference type="PRINTS" id="PR00452">
    <property type="entry name" value="SH3DOMAIN"/>
</dbReference>